<evidence type="ECO:0000256" key="6">
    <source>
        <dbReference type="ARBA" id="ARBA00044805"/>
    </source>
</evidence>
<protein>
    <recommendedName>
        <fullName evidence="5">Ataxin-10 homolog</fullName>
    </recommendedName>
    <alternativeName>
        <fullName evidence="6">Copper transport protein 86</fullName>
    </alternativeName>
</protein>
<evidence type="ECO:0000256" key="4">
    <source>
        <dbReference type="ARBA" id="ARBA00044746"/>
    </source>
</evidence>
<comment type="similarity">
    <text evidence="1">Belongs to the ataxin-10 family.</text>
</comment>
<comment type="function">
    <text evidence="4">May play a role in the regulation of cytokinesis.</text>
</comment>
<dbReference type="Pfam" id="PF09759">
    <property type="entry name" value="Atx10homo_assoc"/>
    <property type="match status" value="1"/>
</dbReference>
<comment type="caution">
    <text evidence="8">The sequence shown here is derived from an EMBL/GenBank/DDBJ whole genome shotgun (WGS) entry which is preliminary data.</text>
</comment>
<accession>A0A9P7V8H4</accession>
<dbReference type="SUPFAM" id="SSF48371">
    <property type="entry name" value="ARM repeat"/>
    <property type="match status" value="1"/>
</dbReference>
<evidence type="ECO:0000313" key="8">
    <source>
        <dbReference type="EMBL" id="KAG7193331.1"/>
    </source>
</evidence>
<dbReference type="OrthoDB" id="379794at2759"/>
<evidence type="ECO:0000256" key="3">
    <source>
        <dbReference type="ARBA" id="ARBA00023306"/>
    </source>
</evidence>
<dbReference type="AlphaFoldDB" id="A0A9P7V8H4"/>
<dbReference type="RefSeq" id="XP_043048879.1">
    <property type="nucleotide sequence ID" value="XM_043191572.1"/>
</dbReference>
<reference evidence="8" key="1">
    <citation type="submission" date="2021-03" db="EMBL/GenBank/DDBJ databases">
        <authorList>
            <person name="Palmer J.M."/>
        </authorList>
    </citation>
    <scope>NUCLEOTIDE SEQUENCE</scope>
    <source>
        <strain evidence="8">ARV_011</strain>
    </source>
</reference>
<dbReference type="GeneID" id="66114121"/>
<dbReference type="GO" id="GO:0005829">
    <property type="term" value="C:cytosol"/>
    <property type="evidence" value="ECO:0007669"/>
    <property type="project" value="TreeGrafter"/>
</dbReference>
<dbReference type="GO" id="GO:0051301">
    <property type="term" value="P:cell division"/>
    <property type="evidence" value="ECO:0007669"/>
    <property type="project" value="UniProtKB-KW"/>
</dbReference>
<dbReference type="EMBL" id="JAHMUF010000012">
    <property type="protein sequence ID" value="KAG7193331.1"/>
    <property type="molecule type" value="Genomic_DNA"/>
</dbReference>
<feature type="domain" description="Ataxin-10" evidence="7">
    <location>
        <begin position="375"/>
        <end position="472"/>
    </location>
</feature>
<dbReference type="InterPro" id="IPR011989">
    <property type="entry name" value="ARM-like"/>
</dbReference>
<dbReference type="Gene3D" id="1.25.10.10">
    <property type="entry name" value="Leucine-rich Repeat Variant"/>
    <property type="match status" value="1"/>
</dbReference>
<dbReference type="InterPro" id="IPR019156">
    <property type="entry name" value="Ataxin-10_domain"/>
</dbReference>
<evidence type="ECO:0000256" key="2">
    <source>
        <dbReference type="ARBA" id="ARBA00022618"/>
    </source>
</evidence>
<keyword evidence="3" id="KW-0131">Cell cycle</keyword>
<gene>
    <name evidence="8" type="primary">CTR86</name>
    <name evidence="8" type="ORF">KQ657_000747</name>
</gene>
<keyword evidence="2" id="KW-0132">Cell division</keyword>
<dbReference type="Proteomes" id="UP000790833">
    <property type="component" value="Unassembled WGS sequence"/>
</dbReference>
<evidence type="ECO:0000259" key="7">
    <source>
        <dbReference type="Pfam" id="PF09759"/>
    </source>
</evidence>
<evidence type="ECO:0000313" key="9">
    <source>
        <dbReference type="Proteomes" id="UP000790833"/>
    </source>
</evidence>
<organism evidence="8 9">
    <name type="scientific">Scheffersomyces spartinae</name>
    <dbReference type="NCBI Taxonomy" id="45513"/>
    <lineage>
        <taxon>Eukaryota</taxon>
        <taxon>Fungi</taxon>
        <taxon>Dikarya</taxon>
        <taxon>Ascomycota</taxon>
        <taxon>Saccharomycotina</taxon>
        <taxon>Pichiomycetes</taxon>
        <taxon>Debaryomycetaceae</taxon>
        <taxon>Scheffersomyces</taxon>
    </lineage>
</organism>
<dbReference type="InterPro" id="IPR016024">
    <property type="entry name" value="ARM-type_fold"/>
</dbReference>
<proteinExistence type="inferred from homology"/>
<dbReference type="PANTHER" id="PTHR13255">
    <property type="entry name" value="ATAXIN-10"/>
    <property type="match status" value="1"/>
</dbReference>
<evidence type="ECO:0000256" key="5">
    <source>
        <dbReference type="ARBA" id="ARBA00044801"/>
    </source>
</evidence>
<evidence type="ECO:0000256" key="1">
    <source>
        <dbReference type="ARBA" id="ARBA00008384"/>
    </source>
</evidence>
<keyword evidence="9" id="KW-1185">Reference proteome</keyword>
<name>A0A9P7V8H4_9ASCO</name>
<dbReference type="PANTHER" id="PTHR13255:SF0">
    <property type="entry name" value="ATAXIN-10"/>
    <property type="match status" value="1"/>
</dbReference>
<sequence length="478" mass="54055">MTSVESLKQVSGHLLSPVSKREIYEQDLVTLTAIVQETSQSDVARVKLARHIKFIDTVTQVLESNHLLYATDPLQTLYLRVFRGFLLCIRNVVMKSTELENSLICFNLSQFVNNDMYGSHELLALMVVVYAEILANNVGAKDNDGHHLLSVLLSLVGIKQIQSLDDKQLFLVLVYAQRCLQNEGSVSLLLTDEQYAPIMWYLVAQLDRVPDSSANERVLVNIFQLIVSHESYSAFLQREFTGGEDEAKLLEVLKASRLIVTSSDEWDNYQVAAILAWLFEYFKAYADESMALLSSENPKPNSERLLFVHSILVVVLDSMADLGKLNSARQFFQHYNAIDKLVPLLGVVHREVERKTLKSKSNKINEVSDKEFPEVKNFIIELITYLAHESFETQEKVRKLHGLEVVLSSCIIDDNNPYMKERAIVCLKTLLFNNPGNQKVVAQLEAQGTADDSALREAGYEVEVVDGKVQVKKQVQQV</sequence>
<dbReference type="InterPro" id="IPR051374">
    <property type="entry name" value="Ataxin-10/CTR86_families"/>
</dbReference>